<proteinExistence type="predicted"/>
<gene>
    <name evidence="1" type="ORF">LX59_02439</name>
</gene>
<organism evidence="1 2">
    <name type="scientific">Azomonas agilis</name>
    <dbReference type="NCBI Taxonomy" id="116849"/>
    <lineage>
        <taxon>Bacteria</taxon>
        <taxon>Pseudomonadati</taxon>
        <taxon>Pseudomonadota</taxon>
        <taxon>Gammaproteobacteria</taxon>
        <taxon>Pseudomonadales</taxon>
        <taxon>Pseudomonadaceae</taxon>
        <taxon>Azomonas</taxon>
    </lineage>
</organism>
<dbReference type="RefSeq" id="WP_144572157.1">
    <property type="nucleotide sequence ID" value="NZ_VLKG01000009.1"/>
</dbReference>
<keyword evidence="2" id="KW-1185">Reference proteome</keyword>
<evidence type="ECO:0000313" key="2">
    <source>
        <dbReference type="Proteomes" id="UP000319627"/>
    </source>
</evidence>
<accession>A0A562I0E1</accession>
<comment type="caution">
    <text evidence="1">The sequence shown here is derived from an EMBL/GenBank/DDBJ whole genome shotgun (WGS) entry which is preliminary data.</text>
</comment>
<sequence>MRQPDIEIYLKQAELSAVTQWLSQRLGPLSAWTVQGKTRRCHAGQIPIVWVEQAVGKWHSLVLESDATPWVDDLNCAQEAFQALQIEIRCMPCSWQEDEQEEEADRWLSIGPQGVQNIIWRT</sequence>
<dbReference type="AlphaFoldDB" id="A0A562I0E1"/>
<evidence type="ECO:0000313" key="1">
    <source>
        <dbReference type="EMBL" id="TWH64491.1"/>
    </source>
</evidence>
<dbReference type="Proteomes" id="UP000319627">
    <property type="component" value="Unassembled WGS sequence"/>
</dbReference>
<dbReference type="OrthoDB" id="1495305at2"/>
<reference evidence="1 2" key="1">
    <citation type="submission" date="2019-07" db="EMBL/GenBank/DDBJ databases">
        <title>Genomic Encyclopedia of Type Strains, Phase I: the one thousand microbial genomes (KMG-I) project.</title>
        <authorList>
            <person name="Kyrpides N."/>
        </authorList>
    </citation>
    <scope>NUCLEOTIDE SEQUENCE [LARGE SCALE GENOMIC DNA]</scope>
    <source>
        <strain evidence="1 2">DSM 375</strain>
    </source>
</reference>
<protein>
    <submittedName>
        <fullName evidence="1">Uncharacterized protein</fullName>
    </submittedName>
</protein>
<dbReference type="EMBL" id="VLKG01000009">
    <property type="protein sequence ID" value="TWH64491.1"/>
    <property type="molecule type" value="Genomic_DNA"/>
</dbReference>
<name>A0A562I0E1_9GAMM</name>